<dbReference type="PANTHER" id="PTHR43245">
    <property type="entry name" value="BIFUNCTIONAL POLYMYXIN RESISTANCE PROTEIN ARNA"/>
    <property type="match status" value="1"/>
</dbReference>
<dbReference type="AlphaFoldDB" id="A0A0B7GUQ1"/>
<dbReference type="Gene3D" id="3.40.50.720">
    <property type="entry name" value="NAD(P)-binding Rossmann-like Domain"/>
    <property type="match status" value="1"/>
</dbReference>
<dbReference type="InterPro" id="IPR001509">
    <property type="entry name" value="Epimerase_deHydtase"/>
</dbReference>
<dbReference type="InterPro" id="IPR036291">
    <property type="entry name" value="NAD(P)-bd_dom_sf"/>
</dbReference>
<dbReference type="InterPro" id="IPR050177">
    <property type="entry name" value="Lipid_A_modif_metabolic_enz"/>
</dbReference>
<dbReference type="EMBL" id="CDNC01000001">
    <property type="protein sequence ID" value="CEM60416.1"/>
    <property type="molecule type" value="Genomic_DNA"/>
</dbReference>
<keyword evidence="3" id="KW-1185">Reference proteome</keyword>
<protein>
    <recommendedName>
        <fullName evidence="1">NAD-dependent epimerase/dehydratase domain-containing protein</fullName>
    </recommendedName>
</protein>
<sequence length="324" mass="37933">MKSIMIFGAGGLVGQYLVDDLFEHGYKLFCVEHNNSHKDKYRNLNIPNDSIDIQNKHNFDKLPQSGIDIVVFLAGVLPAGMEVYEPEKYFYVNTIGALNVFEYCAKIGCKQIIYTQSHSDVANWWGKKDIISPYEDISLNYNNDHTVYIISKLAAVSLLEHYYQAYKIKYCIFRCPNIYAYHPDMYYYKDGKKTIIAYRYMIHQAINSKPIEIWGNHESKRDIVYVKDLTQMIRKAIEKNIDKAVYNVSNGKAISLREQVEDIIDVFSPKNNKSKIIYRPDIDIPEISYHYDIENAIKDLGYKPQYFHKEMLRDIKKIMNTSKY</sequence>
<accession>A0A0B7GUQ1</accession>
<dbReference type="CDD" id="cd08946">
    <property type="entry name" value="SDR_e"/>
    <property type="match status" value="1"/>
</dbReference>
<dbReference type="GeneID" id="57753550"/>
<evidence type="ECO:0000259" key="1">
    <source>
        <dbReference type="Pfam" id="PF01370"/>
    </source>
</evidence>
<dbReference type="PANTHER" id="PTHR43245:SF13">
    <property type="entry name" value="UDP-D-APIOSE_UDP-D-XYLOSE SYNTHASE 2"/>
    <property type="match status" value="1"/>
</dbReference>
<dbReference type="OrthoDB" id="9789543at2"/>
<proteinExistence type="predicted"/>
<evidence type="ECO:0000313" key="2">
    <source>
        <dbReference type="EMBL" id="CEM60416.1"/>
    </source>
</evidence>
<name>A0A0B7GUQ1_TREPH</name>
<dbReference type="Pfam" id="PF01370">
    <property type="entry name" value="Epimerase"/>
    <property type="match status" value="1"/>
</dbReference>
<evidence type="ECO:0000313" key="3">
    <source>
        <dbReference type="Proteomes" id="UP000042527"/>
    </source>
</evidence>
<organism evidence="2 3">
    <name type="scientific">Treponema phagedenis</name>
    <dbReference type="NCBI Taxonomy" id="162"/>
    <lineage>
        <taxon>Bacteria</taxon>
        <taxon>Pseudomonadati</taxon>
        <taxon>Spirochaetota</taxon>
        <taxon>Spirochaetia</taxon>
        <taxon>Spirochaetales</taxon>
        <taxon>Treponemataceae</taxon>
        <taxon>Treponema</taxon>
    </lineage>
</organism>
<feature type="domain" description="NAD-dependent epimerase/dehydratase" evidence="1">
    <location>
        <begin position="4"/>
        <end position="248"/>
    </location>
</feature>
<dbReference type="SUPFAM" id="SSF51735">
    <property type="entry name" value="NAD(P)-binding Rossmann-fold domains"/>
    <property type="match status" value="1"/>
</dbReference>
<reference evidence="3" key="1">
    <citation type="submission" date="2015-01" db="EMBL/GenBank/DDBJ databases">
        <authorList>
            <person name="Manzoor Shahid"/>
            <person name="Zubair Saima"/>
        </authorList>
    </citation>
    <scope>NUCLEOTIDE SEQUENCE [LARGE SCALE GENOMIC DNA]</scope>
    <source>
        <strain evidence="3">V1</strain>
    </source>
</reference>
<gene>
    <name evidence="2" type="ORF">TPHV1_10084</name>
</gene>
<dbReference type="RefSeq" id="WP_024752526.1">
    <property type="nucleotide sequence ID" value="NZ_CDNC01000001.1"/>
</dbReference>
<dbReference type="Proteomes" id="UP000042527">
    <property type="component" value="Unassembled WGS sequence"/>
</dbReference>